<evidence type="ECO:0000256" key="1">
    <source>
        <dbReference type="ARBA" id="ARBA00004328"/>
    </source>
</evidence>
<evidence type="ECO:0000313" key="4">
    <source>
        <dbReference type="EMBL" id="GEC20985.1"/>
    </source>
</evidence>
<dbReference type="AlphaFoldDB" id="A0A4Y3WQ84"/>
<dbReference type="InterPro" id="IPR054612">
    <property type="entry name" value="Phage_capsid-like_C"/>
</dbReference>
<keyword evidence="5" id="KW-1185">Reference proteome</keyword>
<dbReference type="Pfam" id="PF05065">
    <property type="entry name" value="Phage_capsid"/>
    <property type="match status" value="1"/>
</dbReference>
<name>A0A4Y3WQ84_9PSEU</name>
<dbReference type="OrthoDB" id="5139222at2"/>
<evidence type="ECO:0000256" key="2">
    <source>
        <dbReference type="SAM" id="MobiDB-lite"/>
    </source>
</evidence>
<protein>
    <recommendedName>
        <fullName evidence="3">Phage capsid-like C-terminal domain-containing protein</fullName>
    </recommendedName>
</protein>
<dbReference type="Proteomes" id="UP000320338">
    <property type="component" value="Unassembled WGS sequence"/>
</dbReference>
<feature type="region of interest" description="Disordered" evidence="2">
    <location>
        <begin position="74"/>
        <end position="105"/>
    </location>
</feature>
<organism evidence="4 5">
    <name type="scientific">Pseudonocardia hydrocarbonoxydans</name>
    <dbReference type="NCBI Taxonomy" id="76726"/>
    <lineage>
        <taxon>Bacteria</taxon>
        <taxon>Bacillati</taxon>
        <taxon>Actinomycetota</taxon>
        <taxon>Actinomycetes</taxon>
        <taxon>Pseudonocardiales</taxon>
        <taxon>Pseudonocardiaceae</taxon>
        <taxon>Pseudonocardia</taxon>
    </lineage>
</organism>
<dbReference type="EMBL" id="BJNG01000026">
    <property type="protein sequence ID" value="GEC20985.1"/>
    <property type="molecule type" value="Genomic_DNA"/>
</dbReference>
<evidence type="ECO:0000259" key="3">
    <source>
        <dbReference type="Pfam" id="PF05065"/>
    </source>
</evidence>
<feature type="compositionally biased region" description="Basic and acidic residues" evidence="2">
    <location>
        <begin position="90"/>
        <end position="105"/>
    </location>
</feature>
<feature type="domain" description="Phage capsid-like C-terminal" evidence="3">
    <location>
        <begin position="144"/>
        <end position="345"/>
    </location>
</feature>
<sequence length="433" mass="46385">MTNPYLVRRRADYDTLRQGIEAIQIRAATEGRDLTEAELTSVRSQGEQAQALAAEITDLTEIHNRHAAVASMAADLAEPTETRAVSGTTTRDRDPGHYRSETDGGRHSFFADLYRSRAQGDEDAGRRLTEHTRALSTGTNGPGVVPPRWLTDEFELLARQGRSLANAVRNIPLGDDPRPITLPKQTVGTDTVVAEQAAENNPVVGTDVWDSDVDTVTPRPTAGKQIVSRQMIDMASPAIDQLIYGDLLSVYNDQIERKVGAALITAAGAAITTFATEAAFNGTLPAVPAYDAVVDTSLAVWNARKRPADLLAMTVNRWGKFKKLKDSTGRPLIPASTAGPMNVVGVGSVAMAGQLDELGVIATDGIGSGTAYPESVLALRASDTLLFESNVTRFRFEEVVGPESVVLGIWAYSAVIVRQSGKSVKRFVVTAAS</sequence>
<comment type="caution">
    <text evidence="4">The sequence shown here is derived from an EMBL/GenBank/DDBJ whole genome shotgun (WGS) entry which is preliminary data.</text>
</comment>
<evidence type="ECO:0000313" key="5">
    <source>
        <dbReference type="Proteomes" id="UP000320338"/>
    </source>
</evidence>
<accession>A0A4Y3WQ84</accession>
<proteinExistence type="predicted"/>
<dbReference type="NCBIfam" id="TIGR01554">
    <property type="entry name" value="major_cap_HK97"/>
    <property type="match status" value="1"/>
</dbReference>
<dbReference type="RefSeq" id="WP_141279584.1">
    <property type="nucleotide sequence ID" value="NZ_BAAARZ010000007.1"/>
</dbReference>
<reference evidence="4 5" key="1">
    <citation type="submission" date="2019-06" db="EMBL/GenBank/DDBJ databases">
        <title>Whole genome shotgun sequence of Pseudonocardia hydrocarbonoxydans NBRC 14498.</title>
        <authorList>
            <person name="Hosoyama A."/>
            <person name="Uohara A."/>
            <person name="Ohji S."/>
            <person name="Ichikawa N."/>
        </authorList>
    </citation>
    <scope>NUCLEOTIDE SEQUENCE [LARGE SCALE GENOMIC DNA]</scope>
    <source>
        <strain evidence="4 5">NBRC 14498</strain>
    </source>
</reference>
<dbReference type="InterPro" id="IPR024455">
    <property type="entry name" value="Phage_capsid"/>
</dbReference>
<gene>
    <name evidence="4" type="ORF">PHY01_32680</name>
</gene>
<comment type="subcellular location">
    <subcellularLocation>
        <location evidence="1">Virion</location>
    </subcellularLocation>
</comment>
<dbReference type="SUPFAM" id="SSF56563">
    <property type="entry name" value="Major capsid protein gp5"/>
    <property type="match status" value="1"/>
</dbReference>